<proteinExistence type="predicted"/>
<sequence length="66" mass="7578">MANVGPPVGEVRHIAKLNLLNWGSWRYGISILLERNKLFRVTLRQELKPAEENRSVVMTQKSTEDS</sequence>
<dbReference type="Proteomes" id="UP000000305">
    <property type="component" value="Unassembled WGS sequence"/>
</dbReference>
<keyword evidence="2" id="KW-1185">Reference proteome</keyword>
<dbReference type="KEGG" id="dpx:DAPPUDRAFT_334541"/>
<evidence type="ECO:0000313" key="1">
    <source>
        <dbReference type="EMBL" id="EFX64145.1"/>
    </source>
</evidence>
<evidence type="ECO:0000313" key="2">
    <source>
        <dbReference type="Proteomes" id="UP000000305"/>
    </source>
</evidence>
<name>E9HVT7_DAPPU</name>
<dbReference type="EMBL" id="GL732872">
    <property type="protein sequence ID" value="EFX64145.1"/>
    <property type="molecule type" value="Genomic_DNA"/>
</dbReference>
<gene>
    <name evidence="1" type="ORF">DAPPUDRAFT_334541</name>
</gene>
<accession>E9HVT7</accession>
<reference evidence="1 2" key="1">
    <citation type="journal article" date="2011" name="Science">
        <title>The ecoresponsive genome of Daphnia pulex.</title>
        <authorList>
            <person name="Colbourne J.K."/>
            <person name="Pfrender M.E."/>
            <person name="Gilbert D."/>
            <person name="Thomas W.K."/>
            <person name="Tucker A."/>
            <person name="Oakley T.H."/>
            <person name="Tokishita S."/>
            <person name="Aerts A."/>
            <person name="Arnold G.J."/>
            <person name="Basu M.K."/>
            <person name="Bauer D.J."/>
            <person name="Caceres C.E."/>
            <person name="Carmel L."/>
            <person name="Casola C."/>
            <person name="Choi J.H."/>
            <person name="Detter J.C."/>
            <person name="Dong Q."/>
            <person name="Dusheyko S."/>
            <person name="Eads B.D."/>
            <person name="Frohlich T."/>
            <person name="Geiler-Samerotte K.A."/>
            <person name="Gerlach D."/>
            <person name="Hatcher P."/>
            <person name="Jogdeo S."/>
            <person name="Krijgsveld J."/>
            <person name="Kriventseva E.V."/>
            <person name="Kultz D."/>
            <person name="Laforsch C."/>
            <person name="Lindquist E."/>
            <person name="Lopez J."/>
            <person name="Manak J.R."/>
            <person name="Muller J."/>
            <person name="Pangilinan J."/>
            <person name="Patwardhan R.P."/>
            <person name="Pitluck S."/>
            <person name="Pritham E.J."/>
            <person name="Rechtsteiner A."/>
            <person name="Rho M."/>
            <person name="Rogozin I.B."/>
            <person name="Sakarya O."/>
            <person name="Salamov A."/>
            <person name="Schaack S."/>
            <person name="Shapiro H."/>
            <person name="Shiga Y."/>
            <person name="Skalitzky C."/>
            <person name="Smith Z."/>
            <person name="Souvorov A."/>
            <person name="Sung W."/>
            <person name="Tang Z."/>
            <person name="Tsuchiya D."/>
            <person name="Tu H."/>
            <person name="Vos H."/>
            <person name="Wang M."/>
            <person name="Wolf Y.I."/>
            <person name="Yamagata H."/>
            <person name="Yamada T."/>
            <person name="Ye Y."/>
            <person name="Shaw J.R."/>
            <person name="Andrews J."/>
            <person name="Crease T.J."/>
            <person name="Tang H."/>
            <person name="Lucas S.M."/>
            <person name="Robertson H.M."/>
            <person name="Bork P."/>
            <person name="Koonin E.V."/>
            <person name="Zdobnov E.M."/>
            <person name="Grigoriev I.V."/>
            <person name="Lynch M."/>
            <person name="Boore J.L."/>
        </authorList>
    </citation>
    <scope>NUCLEOTIDE SEQUENCE [LARGE SCALE GENOMIC DNA]</scope>
</reference>
<dbReference type="HOGENOM" id="CLU_2833763_0_0_1"/>
<dbReference type="OrthoDB" id="8051079at2759"/>
<dbReference type="AlphaFoldDB" id="E9HVT7"/>
<protein>
    <submittedName>
        <fullName evidence="1">Uncharacterized protein</fullName>
    </submittedName>
</protein>
<organism evidence="1 2">
    <name type="scientific">Daphnia pulex</name>
    <name type="common">Water flea</name>
    <dbReference type="NCBI Taxonomy" id="6669"/>
    <lineage>
        <taxon>Eukaryota</taxon>
        <taxon>Metazoa</taxon>
        <taxon>Ecdysozoa</taxon>
        <taxon>Arthropoda</taxon>
        <taxon>Crustacea</taxon>
        <taxon>Branchiopoda</taxon>
        <taxon>Diplostraca</taxon>
        <taxon>Cladocera</taxon>
        <taxon>Anomopoda</taxon>
        <taxon>Daphniidae</taxon>
        <taxon>Daphnia</taxon>
    </lineage>
</organism>
<dbReference type="InParanoid" id="E9HVT7"/>